<evidence type="ECO:0008006" key="3">
    <source>
        <dbReference type="Google" id="ProtNLM"/>
    </source>
</evidence>
<gene>
    <name evidence="1" type="ORF">BJI67_01400</name>
</gene>
<dbReference type="Pfam" id="PF12112">
    <property type="entry name" value="DUF3579"/>
    <property type="match status" value="1"/>
</dbReference>
<organism evidence="1 2">
    <name type="scientific">Acidihalobacter aeolianus</name>
    <dbReference type="NCBI Taxonomy" id="2792603"/>
    <lineage>
        <taxon>Bacteria</taxon>
        <taxon>Pseudomonadati</taxon>
        <taxon>Pseudomonadota</taxon>
        <taxon>Gammaproteobacteria</taxon>
        <taxon>Chromatiales</taxon>
        <taxon>Ectothiorhodospiraceae</taxon>
        <taxon>Acidihalobacter</taxon>
    </lineage>
</organism>
<dbReference type="EMBL" id="CP017448">
    <property type="protein sequence ID" value="AOV15905.1"/>
    <property type="molecule type" value="Genomic_DNA"/>
</dbReference>
<dbReference type="Proteomes" id="UP000095342">
    <property type="component" value="Chromosome"/>
</dbReference>
<dbReference type="RefSeq" id="WP_070071505.1">
    <property type="nucleotide sequence ID" value="NZ_CP017448.1"/>
</dbReference>
<proteinExistence type="predicted"/>
<dbReference type="Gene3D" id="3.30.70.2340">
    <property type="entry name" value="Uncharacterised protein PF12112 family, DUF3579"/>
    <property type="match status" value="1"/>
</dbReference>
<evidence type="ECO:0000313" key="2">
    <source>
        <dbReference type="Proteomes" id="UP000095342"/>
    </source>
</evidence>
<dbReference type="KEGG" id="aaeo:BJI67_01400"/>
<dbReference type="AlphaFoldDB" id="A0A1D8K4M0"/>
<keyword evidence="2" id="KW-1185">Reference proteome</keyword>
<sequence>MNNIELHGKCIISAYRDGTKFRPSAWSEMLSDMAAQYNQQHRLVYADYLQPAYLEGYGHCIEVDFDAMRADRDYVYKQVIEFIASNHLEVYTLDGERVHYEESADTASVNAA</sequence>
<accession>A0A1D8K4M0</accession>
<dbReference type="InterPro" id="IPR021969">
    <property type="entry name" value="DUF3579"/>
</dbReference>
<protein>
    <recommendedName>
        <fullName evidence="3">DUF3579 domain-containing protein</fullName>
    </recommendedName>
</protein>
<reference evidence="1 2" key="1">
    <citation type="submission" date="2016-09" db="EMBL/GenBank/DDBJ databases">
        <title>Acidihalobacter prosperus V6 (DSM14174).</title>
        <authorList>
            <person name="Khaleque H.N."/>
            <person name="Ramsay J.P."/>
            <person name="Murphy R.J.T."/>
            <person name="Kaksonen A.H."/>
            <person name="Boxall N.J."/>
            <person name="Watkin E.L.J."/>
        </authorList>
    </citation>
    <scope>NUCLEOTIDE SEQUENCE [LARGE SCALE GENOMIC DNA]</scope>
    <source>
        <strain evidence="1 2">V6</strain>
    </source>
</reference>
<name>A0A1D8K4M0_9GAMM</name>
<evidence type="ECO:0000313" key="1">
    <source>
        <dbReference type="EMBL" id="AOV15905.1"/>
    </source>
</evidence>